<evidence type="ECO:0000256" key="1">
    <source>
        <dbReference type="SAM" id="MobiDB-lite"/>
    </source>
</evidence>
<dbReference type="AlphaFoldDB" id="A0AAD2DUN6"/>
<organism evidence="2 3">
    <name type="scientific">Fraxinus pennsylvanica</name>
    <dbReference type="NCBI Taxonomy" id="56036"/>
    <lineage>
        <taxon>Eukaryota</taxon>
        <taxon>Viridiplantae</taxon>
        <taxon>Streptophyta</taxon>
        <taxon>Embryophyta</taxon>
        <taxon>Tracheophyta</taxon>
        <taxon>Spermatophyta</taxon>
        <taxon>Magnoliopsida</taxon>
        <taxon>eudicotyledons</taxon>
        <taxon>Gunneridae</taxon>
        <taxon>Pentapetalae</taxon>
        <taxon>asterids</taxon>
        <taxon>lamiids</taxon>
        <taxon>Lamiales</taxon>
        <taxon>Oleaceae</taxon>
        <taxon>Oleeae</taxon>
        <taxon>Fraxinus</taxon>
    </lineage>
</organism>
<proteinExistence type="predicted"/>
<protein>
    <submittedName>
        <fullName evidence="2">Uncharacterized protein</fullName>
    </submittedName>
</protein>
<reference evidence="2" key="1">
    <citation type="submission" date="2023-05" db="EMBL/GenBank/DDBJ databases">
        <authorList>
            <person name="Huff M."/>
        </authorList>
    </citation>
    <scope>NUCLEOTIDE SEQUENCE</scope>
</reference>
<dbReference type="Proteomes" id="UP000834106">
    <property type="component" value="Chromosome 9"/>
</dbReference>
<sequence>MAKIINNGHTDNIKSPAGGRGVDGEAAGYCREEGNAGQAEEVAVEAPVEFHPKVCCSLALMRVTENSQQCSKGSSLITSCVTNQSLEDMSDFQFSLVFHLLLGFLNNTTWKISPQSLKLKSKTTNFSEKTNLGEILYLTALWDKFKRVNPRRPEIQAVIPPTIELFAKLSTDIDSAADKKQGKLLDNQFDSRLRYTKA</sequence>
<gene>
    <name evidence="2" type="ORF">FPE_LOCUS15442</name>
</gene>
<evidence type="ECO:0000313" key="3">
    <source>
        <dbReference type="Proteomes" id="UP000834106"/>
    </source>
</evidence>
<evidence type="ECO:0000313" key="2">
    <source>
        <dbReference type="EMBL" id="CAI9768012.1"/>
    </source>
</evidence>
<accession>A0AAD2DUN6</accession>
<dbReference type="EMBL" id="OU503044">
    <property type="protein sequence ID" value="CAI9768012.1"/>
    <property type="molecule type" value="Genomic_DNA"/>
</dbReference>
<keyword evidence="3" id="KW-1185">Reference proteome</keyword>
<feature type="region of interest" description="Disordered" evidence="1">
    <location>
        <begin position="1"/>
        <end position="26"/>
    </location>
</feature>
<name>A0AAD2DUN6_9LAMI</name>